<dbReference type="EMBL" id="AJAK01000007">
    <property type="protein sequence ID" value="EOH80764.1"/>
    <property type="molecule type" value="Genomic_DNA"/>
</dbReference>
<sequence length="74" mass="8887">MYTAKQIKQKLDLRFPETKKEWQLDPNKLYSEQNYQIMVFDHKKTIYKPTKDGNTVRIPLLGTIDLDNNNLWSE</sequence>
<dbReference type="OrthoDB" id="2192501at2"/>
<dbReference type="RefSeq" id="WP_010739681.1">
    <property type="nucleotide sequence ID" value="NZ_KB946249.1"/>
</dbReference>
<organism evidence="1 3">
    <name type="scientific">Enterococcus malodoratus ATCC 43197</name>
    <dbReference type="NCBI Taxonomy" id="1158601"/>
    <lineage>
        <taxon>Bacteria</taxon>
        <taxon>Bacillati</taxon>
        <taxon>Bacillota</taxon>
        <taxon>Bacilli</taxon>
        <taxon>Lactobacillales</taxon>
        <taxon>Enterococcaceae</taxon>
        <taxon>Enterococcus</taxon>
    </lineage>
</organism>
<dbReference type="eggNOG" id="ENOG5030733">
    <property type="taxonomic scope" value="Bacteria"/>
</dbReference>
<dbReference type="Proteomes" id="UP000013783">
    <property type="component" value="Unassembled WGS sequence"/>
</dbReference>
<evidence type="ECO:0000313" key="3">
    <source>
        <dbReference type="Proteomes" id="UP000013783"/>
    </source>
</evidence>
<evidence type="ECO:0000313" key="2">
    <source>
        <dbReference type="EMBL" id="EOT69273.1"/>
    </source>
</evidence>
<dbReference type="EMBL" id="ASWA01000002">
    <property type="protein sequence ID" value="EOT69273.1"/>
    <property type="molecule type" value="Genomic_DNA"/>
</dbReference>
<dbReference type="Proteomes" id="UP000014148">
    <property type="component" value="Unassembled WGS sequence"/>
</dbReference>
<dbReference type="STRING" id="71451.RV07_GL001026"/>
<dbReference type="PATRIC" id="fig|1158601.4.peg.714"/>
<reference evidence="1 3" key="1">
    <citation type="submission" date="2013-02" db="EMBL/GenBank/DDBJ databases">
        <title>The Genome Sequence of Enterococcus malodoratus ATCC_43197.</title>
        <authorList>
            <consortium name="The Broad Institute Genome Sequencing Platform"/>
            <consortium name="The Broad Institute Genome Sequencing Center for Infectious Disease"/>
            <person name="Earl A.M."/>
            <person name="Gilmore M.S."/>
            <person name="Lebreton F."/>
            <person name="Walker B."/>
            <person name="Young S.K."/>
            <person name="Zeng Q."/>
            <person name="Gargeya S."/>
            <person name="Fitzgerald M."/>
            <person name="Haas B."/>
            <person name="Abouelleil A."/>
            <person name="Alvarado L."/>
            <person name="Arachchi H.M."/>
            <person name="Berlin A.M."/>
            <person name="Chapman S.B."/>
            <person name="Dewar J."/>
            <person name="Goldberg J."/>
            <person name="Griggs A."/>
            <person name="Gujja S."/>
            <person name="Hansen M."/>
            <person name="Howarth C."/>
            <person name="Imamovic A."/>
            <person name="Larimer J."/>
            <person name="McCowan C."/>
            <person name="Murphy C."/>
            <person name="Neiman D."/>
            <person name="Pearson M."/>
            <person name="Priest M."/>
            <person name="Roberts A."/>
            <person name="Saif S."/>
            <person name="Shea T."/>
            <person name="Sisk P."/>
            <person name="Sykes S."/>
            <person name="Wortman J."/>
            <person name="Nusbaum C."/>
            <person name="Birren B."/>
        </authorList>
    </citation>
    <scope>NUCLEOTIDE SEQUENCE [LARGE SCALE GENOMIC DNA]</scope>
    <source>
        <strain evidence="1 3">ATCC 43197</strain>
    </source>
</reference>
<reference evidence="2 4" key="2">
    <citation type="submission" date="2013-03" db="EMBL/GenBank/DDBJ databases">
        <title>The Genome Sequence of Enterococcus malodoratus ATCC_43197 (PacBio/Illumina hybrid assembly).</title>
        <authorList>
            <consortium name="The Broad Institute Genomics Platform"/>
            <consortium name="The Broad Institute Genome Sequencing Center for Infectious Disease"/>
            <person name="Earl A."/>
            <person name="Russ C."/>
            <person name="Gilmore M."/>
            <person name="Surin D."/>
            <person name="Walker B."/>
            <person name="Young S."/>
            <person name="Zeng Q."/>
            <person name="Gargeya S."/>
            <person name="Fitzgerald M."/>
            <person name="Haas B."/>
            <person name="Abouelleil A."/>
            <person name="Allen A.W."/>
            <person name="Alvarado L."/>
            <person name="Arachchi H.M."/>
            <person name="Berlin A.M."/>
            <person name="Chapman S.B."/>
            <person name="Gainer-Dewar J."/>
            <person name="Goldberg J."/>
            <person name="Griggs A."/>
            <person name="Gujja S."/>
            <person name="Hansen M."/>
            <person name="Howarth C."/>
            <person name="Imamovic A."/>
            <person name="Ireland A."/>
            <person name="Larimer J."/>
            <person name="McCowan C."/>
            <person name="Murphy C."/>
            <person name="Pearson M."/>
            <person name="Poon T.W."/>
            <person name="Priest M."/>
            <person name="Roberts A."/>
            <person name="Saif S."/>
            <person name="Shea T."/>
            <person name="Sisk P."/>
            <person name="Sykes S."/>
            <person name="Wortman J."/>
            <person name="Nusbaum C."/>
            <person name="Birren B."/>
        </authorList>
    </citation>
    <scope>NUCLEOTIDE SEQUENCE [LARGE SCALE GENOMIC DNA]</scope>
    <source>
        <strain evidence="2 4">ATCC 43197</strain>
    </source>
</reference>
<keyword evidence="4" id="KW-1185">Reference proteome</keyword>
<comment type="caution">
    <text evidence="1">The sequence shown here is derived from an EMBL/GenBank/DDBJ whole genome shotgun (WGS) entry which is preliminary data.</text>
</comment>
<proteinExistence type="predicted"/>
<gene>
    <name evidence="2" type="ORF">I585_00735</name>
    <name evidence="1" type="ORF">UAI_00804</name>
</gene>
<name>R2RXW8_9ENTE</name>
<evidence type="ECO:0000313" key="1">
    <source>
        <dbReference type="EMBL" id="EOH80764.1"/>
    </source>
</evidence>
<protein>
    <submittedName>
        <fullName evidence="1">Uncharacterized protein</fullName>
    </submittedName>
</protein>
<dbReference type="AlphaFoldDB" id="R2RXW8"/>
<accession>R2RXW8</accession>
<evidence type="ECO:0000313" key="4">
    <source>
        <dbReference type="Proteomes" id="UP000014148"/>
    </source>
</evidence>